<comment type="caution">
    <text evidence="8">The sequence shown here is derived from an EMBL/GenBank/DDBJ whole genome shotgun (WGS) entry which is preliminary data.</text>
</comment>
<dbReference type="InterPro" id="IPR022786">
    <property type="entry name" value="Geminin/Multicilin"/>
</dbReference>
<dbReference type="AlphaFoldDB" id="A0A2T7NP72"/>
<feature type="compositionally biased region" description="Basic and acidic residues" evidence="7">
    <location>
        <begin position="91"/>
        <end position="103"/>
    </location>
</feature>
<dbReference type="SUPFAM" id="SSF111469">
    <property type="entry name" value="Geminin coiled-coil domain"/>
    <property type="match status" value="1"/>
</dbReference>
<dbReference type="OrthoDB" id="10043826at2759"/>
<accession>A0A2T7NP72</accession>
<evidence type="ECO:0000256" key="2">
    <source>
        <dbReference type="ARBA" id="ARBA00007979"/>
    </source>
</evidence>
<feature type="region of interest" description="Disordered" evidence="7">
    <location>
        <begin position="1"/>
        <end position="107"/>
    </location>
</feature>
<keyword evidence="5" id="KW-0131">Cell cycle</keyword>
<dbReference type="GO" id="GO:0005634">
    <property type="term" value="C:nucleus"/>
    <property type="evidence" value="ECO:0007669"/>
    <property type="project" value="UniProtKB-SubCell"/>
</dbReference>
<dbReference type="Proteomes" id="UP000245119">
    <property type="component" value="Linkage Group LG10"/>
</dbReference>
<dbReference type="GO" id="GO:0045786">
    <property type="term" value="P:negative regulation of cell cycle"/>
    <property type="evidence" value="ECO:0007669"/>
    <property type="project" value="TreeGrafter"/>
</dbReference>
<comment type="similarity">
    <text evidence="2">Belongs to the geminin family.</text>
</comment>
<dbReference type="EMBL" id="PZQS01000010">
    <property type="protein sequence ID" value="PVD22975.1"/>
    <property type="molecule type" value="Genomic_DNA"/>
</dbReference>
<evidence type="ECO:0000256" key="6">
    <source>
        <dbReference type="SAM" id="Coils"/>
    </source>
</evidence>
<evidence type="ECO:0008006" key="10">
    <source>
        <dbReference type="Google" id="ProtNLM"/>
    </source>
</evidence>
<name>A0A2T7NP72_POMCA</name>
<feature type="compositionally biased region" description="Basic and acidic residues" evidence="7">
    <location>
        <begin position="227"/>
        <end position="238"/>
    </location>
</feature>
<gene>
    <name evidence="8" type="ORF">C0Q70_16235</name>
</gene>
<keyword evidence="3 6" id="KW-0175">Coiled coil</keyword>
<feature type="region of interest" description="Disordered" evidence="7">
    <location>
        <begin position="201"/>
        <end position="254"/>
    </location>
</feature>
<organism evidence="8 9">
    <name type="scientific">Pomacea canaliculata</name>
    <name type="common">Golden apple snail</name>
    <dbReference type="NCBI Taxonomy" id="400727"/>
    <lineage>
        <taxon>Eukaryota</taxon>
        <taxon>Metazoa</taxon>
        <taxon>Spiralia</taxon>
        <taxon>Lophotrochozoa</taxon>
        <taxon>Mollusca</taxon>
        <taxon>Gastropoda</taxon>
        <taxon>Caenogastropoda</taxon>
        <taxon>Architaenioglossa</taxon>
        <taxon>Ampullarioidea</taxon>
        <taxon>Ampullariidae</taxon>
        <taxon>Pomacea</taxon>
    </lineage>
</organism>
<feature type="coiled-coil region" evidence="6">
    <location>
        <begin position="160"/>
        <end position="187"/>
    </location>
</feature>
<dbReference type="CDD" id="cd22589">
    <property type="entry name" value="geminin_CC"/>
    <property type="match status" value="1"/>
</dbReference>
<evidence type="ECO:0000313" key="8">
    <source>
        <dbReference type="EMBL" id="PVD22975.1"/>
    </source>
</evidence>
<dbReference type="PANTHER" id="PTHR13372">
    <property type="entry name" value="GEMININ"/>
    <property type="match status" value="1"/>
</dbReference>
<comment type="subcellular location">
    <subcellularLocation>
        <location evidence="1">Nucleus</location>
    </subcellularLocation>
</comment>
<reference evidence="8 9" key="1">
    <citation type="submission" date="2018-04" db="EMBL/GenBank/DDBJ databases">
        <title>The genome of golden apple snail Pomacea canaliculata provides insight into stress tolerance and invasive adaptation.</title>
        <authorList>
            <person name="Liu C."/>
            <person name="Liu B."/>
            <person name="Ren Y."/>
            <person name="Zhang Y."/>
            <person name="Wang H."/>
            <person name="Li S."/>
            <person name="Jiang F."/>
            <person name="Yin L."/>
            <person name="Zhang G."/>
            <person name="Qian W."/>
            <person name="Fan W."/>
        </authorList>
    </citation>
    <scope>NUCLEOTIDE SEQUENCE [LARGE SCALE GENOMIC DNA]</scope>
    <source>
        <strain evidence="8">SZHN2017</strain>
        <tissue evidence="8">Muscle</tissue>
    </source>
</reference>
<dbReference type="OMA" id="HWNDDQP"/>
<evidence type="ECO:0000256" key="5">
    <source>
        <dbReference type="ARBA" id="ARBA00023306"/>
    </source>
</evidence>
<feature type="compositionally biased region" description="Polar residues" evidence="7">
    <location>
        <begin position="209"/>
        <end position="226"/>
    </location>
</feature>
<proteinExistence type="inferred from homology"/>
<dbReference type="Gene3D" id="1.20.5.1180">
    <property type="entry name" value="Geminin coiled-coil domain"/>
    <property type="match status" value="1"/>
</dbReference>
<feature type="compositionally biased region" description="Polar residues" evidence="7">
    <location>
        <begin position="35"/>
        <end position="48"/>
    </location>
</feature>
<dbReference type="STRING" id="400727.A0A2T7NP72"/>
<evidence type="ECO:0000313" key="9">
    <source>
        <dbReference type="Proteomes" id="UP000245119"/>
    </source>
</evidence>
<protein>
    <recommendedName>
        <fullName evidence="10">Geminin</fullName>
    </recommendedName>
</protein>
<dbReference type="GO" id="GO:0008156">
    <property type="term" value="P:negative regulation of DNA replication"/>
    <property type="evidence" value="ECO:0007669"/>
    <property type="project" value="TreeGrafter"/>
</dbReference>
<evidence type="ECO:0000256" key="3">
    <source>
        <dbReference type="ARBA" id="ARBA00023054"/>
    </source>
</evidence>
<keyword evidence="4" id="KW-0539">Nucleus</keyword>
<keyword evidence="9" id="KW-1185">Reference proteome</keyword>
<evidence type="ECO:0000256" key="7">
    <source>
        <dbReference type="SAM" id="MobiDB-lite"/>
    </source>
</evidence>
<evidence type="ECO:0000256" key="1">
    <source>
        <dbReference type="ARBA" id="ARBA00004123"/>
    </source>
</evidence>
<dbReference type="Pfam" id="PF07412">
    <property type="entry name" value="Geminin"/>
    <property type="match status" value="1"/>
</dbReference>
<dbReference type="PANTHER" id="PTHR13372:SF5">
    <property type="entry name" value="GEMININ"/>
    <property type="match status" value="1"/>
</dbReference>
<evidence type="ECO:0000256" key="4">
    <source>
        <dbReference type="ARBA" id="ARBA00023242"/>
    </source>
</evidence>
<sequence length="254" mass="28382">MSAARDFIAPPRDHSTPKHSSKLCAEQNEEHSQRKSLQTLQPSASNDNALVGTKGPHSGKASKSLEKSRPKIKLTHGPVKVFYDEDVPATCERKPSTEAKETQTDDSLLEELIQERLSQKKMGHSSIEEDPEDEAYRLMVKEPVPDSYWKEIAEQRRVALNETLEENKSLHSEVESLREENEKLSELTSQADYLSSLLQSVVSDEGSEESQNPSLDVESNQVNATEVKSKSESRRQDDGGDFVSCGQDEPVEKT</sequence>